<evidence type="ECO:0000259" key="14">
    <source>
        <dbReference type="PROSITE" id="PS50172"/>
    </source>
</evidence>
<evidence type="ECO:0000256" key="2">
    <source>
        <dbReference type="ARBA" id="ARBA00022634"/>
    </source>
</evidence>
<dbReference type="Gene3D" id="1.10.150.20">
    <property type="entry name" value="5' to 3' exonuclease, C-terminal subdomain"/>
    <property type="match status" value="1"/>
</dbReference>
<dbReference type="PRINTS" id="PR00870">
    <property type="entry name" value="DNAPOLXBETA"/>
</dbReference>
<protein>
    <recommendedName>
        <fullName evidence="12">DNA polymerase</fullName>
        <ecNumber evidence="12">2.7.7.7</ecNumber>
    </recommendedName>
</protein>
<feature type="region of interest" description="Disordered" evidence="13">
    <location>
        <begin position="39"/>
        <end position="65"/>
    </location>
</feature>
<dbReference type="Gene3D" id="3.40.50.10190">
    <property type="entry name" value="BRCT domain"/>
    <property type="match status" value="1"/>
</dbReference>
<dbReference type="GO" id="GO:0046872">
    <property type="term" value="F:metal ion binding"/>
    <property type="evidence" value="ECO:0007669"/>
    <property type="project" value="UniProtKB-UniRule"/>
</dbReference>
<keyword evidence="4 12" id="KW-0548">Nucleotidyltransferase</keyword>
<feature type="domain" description="BRCT" evidence="14">
    <location>
        <begin position="94"/>
        <end position="167"/>
    </location>
</feature>
<dbReference type="InterPro" id="IPR002054">
    <property type="entry name" value="DNA-dir_DNA_pol_X"/>
</dbReference>
<gene>
    <name evidence="15" type="ORF">IW261DRAFT_1453971</name>
</gene>
<comment type="cofactor">
    <cofactor evidence="1">
        <name>Mn(2+)</name>
        <dbReference type="ChEBI" id="CHEBI:29035"/>
    </cofactor>
</comment>
<dbReference type="GO" id="GO:0006303">
    <property type="term" value="P:double-strand break repair via nonhomologous end joining"/>
    <property type="evidence" value="ECO:0007669"/>
    <property type="project" value="TreeGrafter"/>
</dbReference>
<evidence type="ECO:0000256" key="8">
    <source>
        <dbReference type="ARBA" id="ARBA00023204"/>
    </source>
</evidence>
<dbReference type="EC" id="2.7.7.7" evidence="12"/>
<comment type="similarity">
    <text evidence="12">Belongs to the DNA polymerase type-X family.</text>
</comment>
<organism evidence="15 16">
    <name type="scientific">Armillaria novae-zelandiae</name>
    <dbReference type="NCBI Taxonomy" id="153914"/>
    <lineage>
        <taxon>Eukaryota</taxon>
        <taxon>Fungi</taxon>
        <taxon>Dikarya</taxon>
        <taxon>Basidiomycota</taxon>
        <taxon>Agaricomycotina</taxon>
        <taxon>Agaricomycetes</taxon>
        <taxon>Agaricomycetidae</taxon>
        <taxon>Agaricales</taxon>
        <taxon>Marasmiineae</taxon>
        <taxon>Physalacriaceae</taxon>
        <taxon>Armillaria</taxon>
    </lineage>
</organism>
<evidence type="ECO:0000256" key="1">
    <source>
        <dbReference type="ARBA" id="ARBA00001936"/>
    </source>
</evidence>
<comment type="function">
    <text evidence="12">DNA polymerase that functions in several pathways of DNA repair. Involved in base excision repair (BER) responsible for repair of lesions that give rise to abasic (AP) sites in DNA. Also contributes to DNA double-strand break repair by non-homologous end joining and homologous recombination. Has both template-dependent and template-independent (terminal transferase) DNA polymerase activities. Has also a 5'-deoxyribose-5-phosphate lyase (dRP lyase) activity.</text>
</comment>
<dbReference type="InterPro" id="IPR010996">
    <property type="entry name" value="HHH_MUS81"/>
</dbReference>
<dbReference type="Pfam" id="PF14716">
    <property type="entry name" value="HHH_8"/>
    <property type="match status" value="1"/>
</dbReference>
<dbReference type="Gene3D" id="3.30.210.10">
    <property type="entry name" value="DNA polymerase, thumb domain"/>
    <property type="match status" value="1"/>
</dbReference>
<keyword evidence="5" id="KW-0235">DNA replication</keyword>
<dbReference type="InterPro" id="IPR037160">
    <property type="entry name" value="DNA_Pol_thumb_sf"/>
</dbReference>
<dbReference type="InterPro" id="IPR029398">
    <property type="entry name" value="PolB_thumb"/>
</dbReference>
<reference evidence="15" key="1">
    <citation type="submission" date="2023-06" db="EMBL/GenBank/DDBJ databases">
        <authorList>
            <consortium name="Lawrence Berkeley National Laboratory"/>
            <person name="Ahrendt S."/>
            <person name="Sahu N."/>
            <person name="Indic B."/>
            <person name="Wong-Bajracharya J."/>
            <person name="Merenyi Z."/>
            <person name="Ke H.-M."/>
            <person name="Monk M."/>
            <person name="Kocsube S."/>
            <person name="Drula E."/>
            <person name="Lipzen A."/>
            <person name="Balint B."/>
            <person name="Henrissat B."/>
            <person name="Andreopoulos B."/>
            <person name="Martin F.M."/>
            <person name="Harder C.B."/>
            <person name="Rigling D."/>
            <person name="Ford K.L."/>
            <person name="Foster G.D."/>
            <person name="Pangilinan J."/>
            <person name="Papanicolaou A."/>
            <person name="Barry K."/>
            <person name="LaButti K."/>
            <person name="Viragh M."/>
            <person name="Koriabine M."/>
            <person name="Yan M."/>
            <person name="Riley R."/>
            <person name="Champramary S."/>
            <person name="Plett K.L."/>
            <person name="Tsai I.J."/>
            <person name="Slot J."/>
            <person name="Sipos G."/>
            <person name="Plett J."/>
            <person name="Nagy L.G."/>
            <person name="Grigoriev I.V."/>
        </authorList>
    </citation>
    <scope>NUCLEOTIDE SEQUENCE</scope>
    <source>
        <strain evidence="15">ICMP 16352</strain>
    </source>
</reference>
<evidence type="ECO:0000256" key="6">
    <source>
        <dbReference type="ARBA" id="ARBA00022763"/>
    </source>
</evidence>
<dbReference type="InterPro" id="IPR001357">
    <property type="entry name" value="BRCT_dom"/>
</dbReference>
<dbReference type="PROSITE" id="PS50172">
    <property type="entry name" value="BRCT"/>
    <property type="match status" value="1"/>
</dbReference>
<dbReference type="GO" id="GO:0003677">
    <property type="term" value="F:DNA binding"/>
    <property type="evidence" value="ECO:0007669"/>
    <property type="project" value="UniProtKB-UniRule"/>
</dbReference>
<dbReference type="InterPro" id="IPR028207">
    <property type="entry name" value="DNA_pol_B_palm_palm"/>
</dbReference>
<accession>A0AA39UEG1</accession>
<keyword evidence="9" id="KW-0456">Lyase</keyword>
<comment type="subcellular location">
    <subcellularLocation>
        <location evidence="12">Nucleus</location>
    </subcellularLocation>
</comment>
<dbReference type="EMBL" id="JAUEPR010000004">
    <property type="protein sequence ID" value="KAK0486162.1"/>
    <property type="molecule type" value="Genomic_DNA"/>
</dbReference>
<dbReference type="SUPFAM" id="SSF81301">
    <property type="entry name" value="Nucleotidyltransferase"/>
    <property type="match status" value="1"/>
</dbReference>
<dbReference type="SUPFAM" id="SSF52113">
    <property type="entry name" value="BRCT domain"/>
    <property type="match status" value="1"/>
</dbReference>
<evidence type="ECO:0000256" key="13">
    <source>
        <dbReference type="SAM" id="MobiDB-lite"/>
    </source>
</evidence>
<feature type="compositionally biased region" description="Polar residues" evidence="13">
    <location>
        <begin position="173"/>
        <end position="185"/>
    </location>
</feature>
<keyword evidence="8 12" id="KW-0234">DNA repair</keyword>
<dbReference type="AlphaFoldDB" id="A0AA39UEG1"/>
<keyword evidence="2" id="KW-0237">DNA synthesis</keyword>
<evidence type="ECO:0000256" key="11">
    <source>
        <dbReference type="PIRSR" id="PIRSR622312-50"/>
    </source>
</evidence>
<dbReference type="CDD" id="cd00141">
    <property type="entry name" value="NT_POLXc"/>
    <property type="match status" value="1"/>
</dbReference>
<name>A0AA39UEG1_9AGAR</name>
<feature type="compositionally biased region" description="Polar residues" evidence="13">
    <location>
        <begin position="56"/>
        <end position="65"/>
    </location>
</feature>
<feature type="region of interest" description="Disordered" evidence="13">
    <location>
        <begin position="173"/>
        <end position="193"/>
    </location>
</feature>
<evidence type="ECO:0000313" key="15">
    <source>
        <dbReference type="EMBL" id="KAK0486162.1"/>
    </source>
</evidence>
<feature type="active site" description="Nucleophile; Schiff-base intermediate with DNA; for 5'-dRP lyase activity" evidence="11">
    <location>
        <position position="274"/>
    </location>
</feature>
<dbReference type="Proteomes" id="UP001175227">
    <property type="component" value="Unassembled WGS sequence"/>
</dbReference>
<comment type="catalytic activity">
    <reaction evidence="10 12">
        <text>DNA(n) + a 2'-deoxyribonucleoside 5'-triphosphate = DNA(n+1) + diphosphate</text>
        <dbReference type="Rhea" id="RHEA:22508"/>
        <dbReference type="Rhea" id="RHEA-COMP:17339"/>
        <dbReference type="Rhea" id="RHEA-COMP:17340"/>
        <dbReference type="ChEBI" id="CHEBI:33019"/>
        <dbReference type="ChEBI" id="CHEBI:61560"/>
        <dbReference type="ChEBI" id="CHEBI:173112"/>
        <dbReference type="EC" id="2.7.7.7"/>
    </reaction>
</comment>
<dbReference type="GO" id="GO:0003887">
    <property type="term" value="F:DNA-directed DNA polymerase activity"/>
    <property type="evidence" value="ECO:0007669"/>
    <property type="project" value="UniProtKB-UniRule"/>
</dbReference>
<dbReference type="InterPro" id="IPR002008">
    <property type="entry name" value="DNA_pol_X_beta-like"/>
</dbReference>
<dbReference type="SUPFAM" id="SSF47802">
    <property type="entry name" value="DNA polymerase beta, N-terminal domain-like"/>
    <property type="match status" value="1"/>
</dbReference>
<evidence type="ECO:0000256" key="12">
    <source>
        <dbReference type="RuleBase" id="RU366014"/>
    </source>
</evidence>
<dbReference type="Gene3D" id="3.30.460.10">
    <property type="entry name" value="Beta Polymerase, domain 2"/>
    <property type="match status" value="1"/>
</dbReference>
<dbReference type="SUPFAM" id="SSF81585">
    <property type="entry name" value="PsbU/PolX domain-like"/>
    <property type="match status" value="1"/>
</dbReference>
<dbReference type="Gene3D" id="1.10.150.110">
    <property type="entry name" value="DNA polymerase beta, N-terminal domain-like"/>
    <property type="match status" value="1"/>
</dbReference>
<dbReference type="InterPro" id="IPR036420">
    <property type="entry name" value="BRCT_dom_sf"/>
</dbReference>
<dbReference type="PANTHER" id="PTHR11276:SF28">
    <property type="entry name" value="DNA POLYMERASE LAMBDA"/>
    <property type="match status" value="1"/>
</dbReference>
<dbReference type="SMART" id="SM00483">
    <property type="entry name" value="POLXc"/>
    <property type="match status" value="1"/>
</dbReference>
<dbReference type="InterPro" id="IPR022312">
    <property type="entry name" value="DNA_pol_X"/>
</dbReference>
<evidence type="ECO:0000256" key="7">
    <source>
        <dbReference type="ARBA" id="ARBA00022932"/>
    </source>
</evidence>
<proteinExistence type="inferred from homology"/>
<keyword evidence="3 12" id="KW-0808">Transferase</keyword>
<keyword evidence="12" id="KW-0539">Nucleus</keyword>
<dbReference type="Pfam" id="PF14792">
    <property type="entry name" value="DNA_pol_B_palm"/>
    <property type="match status" value="1"/>
</dbReference>
<keyword evidence="16" id="KW-1185">Reference proteome</keyword>
<dbReference type="PANTHER" id="PTHR11276">
    <property type="entry name" value="DNA POLYMERASE TYPE-X FAMILY MEMBER"/>
    <property type="match status" value="1"/>
</dbReference>
<evidence type="ECO:0000256" key="10">
    <source>
        <dbReference type="ARBA" id="ARBA00049244"/>
    </source>
</evidence>
<dbReference type="GO" id="GO:0016829">
    <property type="term" value="F:lyase activity"/>
    <property type="evidence" value="ECO:0007669"/>
    <property type="project" value="UniProtKB-KW"/>
</dbReference>
<dbReference type="InterPro" id="IPR027421">
    <property type="entry name" value="DNA_pol_lamdba_lyase_dom_sf"/>
</dbReference>
<evidence type="ECO:0000256" key="9">
    <source>
        <dbReference type="ARBA" id="ARBA00023239"/>
    </source>
</evidence>
<dbReference type="PRINTS" id="PR00869">
    <property type="entry name" value="DNAPOLX"/>
</dbReference>
<keyword evidence="7 12" id="KW-0239">DNA-directed DNA polymerase</keyword>
<evidence type="ECO:0000256" key="3">
    <source>
        <dbReference type="ARBA" id="ARBA00022679"/>
    </source>
</evidence>
<evidence type="ECO:0000313" key="16">
    <source>
        <dbReference type="Proteomes" id="UP001175227"/>
    </source>
</evidence>
<dbReference type="InterPro" id="IPR043519">
    <property type="entry name" value="NT_sf"/>
</dbReference>
<evidence type="ECO:0000256" key="4">
    <source>
        <dbReference type="ARBA" id="ARBA00022695"/>
    </source>
</evidence>
<evidence type="ECO:0000256" key="5">
    <source>
        <dbReference type="ARBA" id="ARBA00022705"/>
    </source>
</evidence>
<keyword evidence="6 12" id="KW-0227">DNA damage</keyword>
<dbReference type="GO" id="GO:0005634">
    <property type="term" value="C:nucleus"/>
    <property type="evidence" value="ECO:0007669"/>
    <property type="project" value="UniProtKB-SubCell"/>
</dbReference>
<sequence>MMPAMKSSRLWRHLARSPKLMVFYPRMSPKRQHLVYSSSSSASRSFSPQPKRFKSTAGSGSESPTVTVNPLRVHIIDAKLKVKEIAELRSILESGEVFSDADSGQFQLVYEADAKDADVIVTAVKMKKRLERHIDWDLAVQKFVITPDWLRDCAKEHEVLPYDSYMAVRSSQSSTHAAEGPSTSAEDAEDSRKIDYRSPNSCRRLSPLVCPNQELAEKLDILRHSRELDGKAMNTLAYERAIATIKSYPFVITENLLKTDVSNLSHMGVKTVAKIKEYLRSGTISEAESILEDPRYQVLTLFTSVYGIGPAYAQHMYDVEGLRTIKDLEFHYENLERSASTSEPGASKQKFPYMTLTTTSEKTRVPTLTSPEAIRLHAELNAPILRDETERMHAVVMDELGHLRPGCSSTITGSYRRGKEGSSDVDIVITHENLKTAGNQVKGLCEQLVQRLYNRGIITHVMGLSNFGDTSSRTAERSSLYKVMSVFVQPSDETNARLHRRLDLIFTTPELYWTAVVGWTGSKMFERDLRLWAKERGFKFDSSGIVRRQDSHPYFPNSEAEVFELLGLPWIEPTMRNADI</sequence>
<comment type="caution">
    <text evidence="15">The sequence shown here is derived from an EMBL/GenBank/DDBJ whole genome shotgun (WGS) entry which is preliminary data.</text>
</comment>
<dbReference type="Pfam" id="PF14791">
    <property type="entry name" value="DNA_pol_B_thumb"/>
    <property type="match status" value="1"/>
</dbReference>